<organism evidence="3 4">
    <name type="scientific">Phyllobacterium brassicacearum</name>
    <dbReference type="NCBI Taxonomy" id="314235"/>
    <lineage>
        <taxon>Bacteria</taxon>
        <taxon>Pseudomonadati</taxon>
        <taxon>Pseudomonadota</taxon>
        <taxon>Alphaproteobacteria</taxon>
        <taxon>Hyphomicrobiales</taxon>
        <taxon>Phyllobacteriaceae</taxon>
        <taxon>Phyllobacterium</taxon>
    </lineage>
</organism>
<gene>
    <name evidence="3" type="ORF">CU102_20080</name>
</gene>
<dbReference type="RefSeq" id="WP_106712881.1">
    <property type="nucleotide sequence ID" value="NZ_PGGO01000017.1"/>
</dbReference>
<accession>A0A2P7BGE1</accession>
<protein>
    <recommendedName>
        <fullName evidence="5">Lipoprotein</fullName>
    </recommendedName>
</protein>
<comment type="caution">
    <text evidence="3">The sequence shown here is derived from an EMBL/GenBank/DDBJ whole genome shotgun (WGS) entry which is preliminary data.</text>
</comment>
<evidence type="ECO:0000256" key="1">
    <source>
        <dbReference type="SAM" id="MobiDB-lite"/>
    </source>
</evidence>
<dbReference type="OrthoDB" id="8018072at2"/>
<evidence type="ECO:0000256" key="2">
    <source>
        <dbReference type="SAM" id="SignalP"/>
    </source>
</evidence>
<evidence type="ECO:0000313" key="4">
    <source>
        <dbReference type="Proteomes" id="UP000241444"/>
    </source>
</evidence>
<name>A0A2P7BGE1_9HYPH</name>
<keyword evidence="2" id="KW-0732">Signal</keyword>
<proteinExistence type="predicted"/>
<evidence type="ECO:0008006" key="5">
    <source>
        <dbReference type="Google" id="ProtNLM"/>
    </source>
</evidence>
<dbReference type="AlphaFoldDB" id="A0A2P7BGE1"/>
<feature type="chain" id="PRO_5015105584" description="Lipoprotein" evidence="2">
    <location>
        <begin position="19"/>
        <end position="212"/>
    </location>
</feature>
<keyword evidence="4" id="KW-1185">Reference proteome</keyword>
<evidence type="ECO:0000313" key="3">
    <source>
        <dbReference type="EMBL" id="PSH65543.1"/>
    </source>
</evidence>
<dbReference type="PROSITE" id="PS51257">
    <property type="entry name" value="PROKAR_LIPOPROTEIN"/>
    <property type="match status" value="1"/>
</dbReference>
<feature type="signal peptide" evidence="2">
    <location>
        <begin position="1"/>
        <end position="18"/>
    </location>
</feature>
<reference evidence="4" key="1">
    <citation type="submission" date="2017-11" db="EMBL/GenBank/DDBJ databases">
        <authorList>
            <person name="Kuznetsova I."/>
            <person name="Sazanova A."/>
            <person name="Chirak E."/>
            <person name="Safronova V."/>
            <person name="Willems A."/>
        </authorList>
    </citation>
    <scope>NUCLEOTIDE SEQUENCE [LARGE SCALE GENOMIC DNA]</scope>
    <source>
        <strain evidence="4">STM 196</strain>
    </source>
</reference>
<feature type="compositionally biased region" description="Low complexity" evidence="1">
    <location>
        <begin position="34"/>
        <end position="52"/>
    </location>
</feature>
<sequence>MKFLNVRLLIVILFALSAAGCQTSAESGPGAGDSVAAVQTTSATTSKNNAAAKTSKRETGRYFIEFRSRYALTYGHTYVVFGRVNSAGQMIDPEVAGLAPASTSAVPYVLGHYIPVPSETGWTDGDLEDRYRSASWRVMLSQTEYNKVVSYIRKLKASSPVWHAVLYNCNAFVGDIAKSMGYKVPNPLLRPQQYITKLREMNGGVGYTGPPG</sequence>
<dbReference type="Proteomes" id="UP000241444">
    <property type="component" value="Unassembled WGS sequence"/>
</dbReference>
<feature type="region of interest" description="Disordered" evidence="1">
    <location>
        <begin position="26"/>
        <end position="52"/>
    </location>
</feature>
<dbReference type="EMBL" id="PGGO01000017">
    <property type="protein sequence ID" value="PSH65543.1"/>
    <property type="molecule type" value="Genomic_DNA"/>
</dbReference>